<keyword evidence="2" id="KW-1185">Reference proteome</keyword>
<gene>
    <name evidence="1" type="ORF">MTR67_043375</name>
</gene>
<dbReference type="InterPro" id="IPR032567">
    <property type="entry name" value="RTL1-rel"/>
</dbReference>
<dbReference type="AlphaFoldDB" id="A0AAF0UNZ1"/>
<dbReference type="InterPro" id="IPR021109">
    <property type="entry name" value="Peptidase_aspartic_dom_sf"/>
</dbReference>
<dbReference type="PANTHER" id="PTHR15503">
    <property type="entry name" value="LDOC1 RELATED"/>
    <property type="match status" value="1"/>
</dbReference>
<evidence type="ECO:0000313" key="1">
    <source>
        <dbReference type="EMBL" id="WMV49990.1"/>
    </source>
</evidence>
<evidence type="ECO:0000313" key="2">
    <source>
        <dbReference type="Proteomes" id="UP001234989"/>
    </source>
</evidence>
<dbReference type="Gene3D" id="3.10.10.10">
    <property type="entry name" value="HIV Type 1 Reverse Transcriptase, subunit A, domain 1"/>
    <property type="match status" value="1"/>
</dbReference>
<accession>A0AAF0UNZ1</accession>
<proteinExistence type="predicted"/>
<reference evidence="1" key="1">
    <citation type="submission" date="2023-08" db="EMBL/GenBank/DDBJ databases">
        <title>A de novo genome assembly of Solanum verrucosum Schlechtendal, a Mexican diploid species geographically isolated from the other diploid A-genome species in potato relatives.</title>
        <authorList>
            <person name="Hosaka K."/>
        </authorList>
    </citation>
    <scope>NUCLEOTIDE SEQUENCE</scope>
    <source>
        <tissue evidence="1">Young leaves</tissue>
    </source>
</reference>
<protein>
    <submittedName>
        <fullName evidence="1">Uncharacterized protein</fullName>
    </submittedName>
</protein>
<dbReference type="EMBL" id="CP133621">
    <property type="protein sequence ID" value="WMV49990.1"/>
    <property type="molecule type" value="Genomic_DNA"/>
</dbReference>
<name>A0AAF0UNZ1_SOLVR</name>
<dbReference type="Gene3D" id="2.40.70.10">
    <property type="entry name" value="Acid Proteases"/>
    <property type="match status" value="1"/>
</dbReference>
<organism evidence="1 2">
    <name type="scientific">Solanum verrucosum</name>
    <dbReference type="NCBI Taxonomy" id="315347"/>
    <lineage>
        <taxon>Eukaryota</taxon>
        <taxon>Viridiplantae</taxon>
        <taxon>Streptophyta</taxon>
        <taxon>Embryophyta</taxon>
        <taxon>Tracheophyta</taxon>
        <taxon>Spermatophyta</taxon>
        <taxon>Magnoliopsida</taxon>
        <taxon>eudicotyledons</taxon>
        <taxon>Gunneridae</taxon>
        <taxon>Pentapetalae</taxon>
        <taxon>asterids</taxon>
        <taxon>lamiids</taxon>
        <taxon>Solanales</taxon>
        <taxon>Solanaceae</taxon>
        <taxon>Solanoideae</taxon>
        <taxon>Solaneae</taxon>
        <taxon>Solanum</taxon>
    </lineage>
</organism>
<dbReference type="Proteomes" id="UP001234989">
    <property type="component" value="Chromosome 10"/>
</dbReference>
<dbReference type="Pfam" id="PF08284">
    <property type="entry name" value="RVP_2"/>
    <property type="match status" value="1"/>
</dbReference>
<sequence length="207" mass="23998">MVEDTHRVDKELIREVVETEEMTWVDLVILDMLDFDVILGMNWLSPHFYLLNLNAKTITREITGRKKFEWEGVYKSKTLKIISFLRASKLVGQGCMVYLAHLRDVIVEFPSIESIPVVSEFLEVFPTDLPSIPSDRDIDFYINLDLSTRPIYIPPYQMAQTELREIKTQLQQLLDKGFIRPGGSPWGASVLFVKKNHGSIRMCIDYQ</sequence>
<dbReference type="SUPFAM" id="SSF56672">
    <property type="entry name" value="DNA/RNA polymerases"/>
    <property type="match status" value="1"/>
</dbReference>
<dbReference type="PANTHER" id="PTHR15503:SF45">
    <property type="entry name" value="RNA-DIRECTED DNA POLYMERASE HOMOLOG"/>
    <property type="match status" value="1"/>
</dbReference>
<dbReference type="InterPro" id="IPR043502">
    <property type="entry name" value="DNA/RNA_pol_sf"/>
</dbReference>